<reference evidence="1" key="2">
    <citation type="journal article" date="2022" name="New Phytol.">
        <title>Evolutionary transition to the ectomycorrhizal habit in the genomes of a hyperdiverse lineage of mushroom-forming fungi.</title>
        <authorList>
            <person name="Looney B."/>
            <person name="Miyauchi S."/>
            <person name="Morin E."/>
            <person name="Drula E."/>
            <person name="Courty P.E."/>
            <person name="Kohler A."/>
            <person name="Kuo A."/>
            <person name="LaButti K."/>
            <person name="Pangilinan J."/>
            <person name="Lipzen A."/>
            <person name="Riley R."/>
            <person name="Andreopoulos W."/>
            <person name="He G."/>
            <person name="Johnson J."/>
            <person name="Nolan M."/>
            <person name="Tritt A."/>
            <person name="Barry K.W."/>
            <person name="Grigoriev I.V."/>
            <person name="Nagy L.G."/>
            <person name="Hibbett D."/>
            <person name="Henrissat B."/>
            <person name="Matheny P.B."/>
            <person name="Labbe J."/>
            <person name="Martin F.M."/>
        </authorList>
    </citation>
    <scope>NUCLEOTIDE SEQUENCE</scope>
    <source>
        <strain evidence="1">HHB10654</strain>
    </source>
</reference>
<reference evidence="1" key="1">
    <citation type="submission" date="2021-03" db="EMBL/GenBank/DDBJ databases">
        <authorList>
            <consortium name="DOE Joint Genome Institute"/>
            <person name="Ahrendt S."/>
            <person name="Looney B.P."/>
            <person name="Miyauchi S."/>
            <person name="Morin E."/>
            <person name="Drula E."/>
            <person name="Courty P.E."/>
            <person name="Chicoki N."/>
            <person name="Fauchery L."/>
            <person name="Kohler A."/>
            <person name="Kuo A."/>
            <person name="Labutti K."/>
            <person name="Pangilinan J."/>
            <person name="Lipzen A."/>
            <person name="Riley R."/>
            <person name="Andreopoulos W."/>
            <person name="He G."/>
            <person name="Johnson J."/>
            <person name="Barry K.W."/>
            <person name="Grigoriev I.V."/>
            <person name="Nagy L."/>
            <person name="Hibbett D."/>
            <person name="Henrissat B."/>
            <person name="Matheny P.B."/>
            <person name="Labbe J."/>
            <person name="Martin F."/>
        </authorList>
    </citation>
    <scope>NUCLEOTIDE SEQUENCE</scope>
    <source>
        <strain evidence="1">HHB10654</strain>
    </source>
</reference>
<keyword evidence="2" id="KW-1185">Reference proteome</keyword>
<gene>
    <name evidence="1" type="ORF">BV25DRAFT_1365048</name>
</gene>
<name>A0ACB8SNU6_9AGAM</name>
<comment type="caution">
    <text evidence="1">The sequence shown here is derived from an EMBL/GenBank/DDBJ whole genome shotgun (WGS) entry which is preliminary data.</text>
</comment>
<evidence type="ECO:0000313" key="2">
    <source>
        <dbReference type="Proteomes" id="UP000814140"/>
    </source>
</evidence>
<dbReference type="Proteomes" id="UP000814140">
    <property type="component" value="Unassembled WGS sequence"/>
</dbReference>
<organism evidence="1 2">
    <name type="scientific">Artomyces pyxidatus</name>
    <dbReference type="NCBI Taxonomy" id="48021"/>
    <lineage>
        <taxon>Eukaryota</taxon>
        <taxon>Fungi</taxon>
        <taxon>Dikarya</taxon>
        <taxon>Basidiomycota</taxon>
        <taxon>Agaricomycotina</taxon>
        <taxon>Agaricomycetes</taxon>
        <taxon>Russulales</taxon>
        <taxon>Auriscalpiaceae</taxon>
        <taxon>Artomyces</taxon>
    </lineage>
</organism>
<accession>A0ACB8SNU6</accession>
<proteinExistence type="predicted"/>
<dbReference type="EMBL" id="MU277245">
    <property type="protein sequence ID" value="KAI0057566.1"/>
    <property type="molecule type" value="Genomic_DNA"/>
</dbReference>
<protein>
    <submittedName>
        <fullName evidence="1">Uncharacterized protein</fullName>
    </submittedName>
</protein>
<evidence type="ECO:0000313" key="1">
    <source>
        <dbReference type="EMBL" id="KAI0057566.1"/>
    </source>
</evidence>
<sequence>MCVDNMGILPNTSPDLARCRQPTLVPTPCSPLTRPRSDVHRTRRGSVGSGWTRLLESQAGERTTDFGMVVSPASSVMRRSRHVTHRHAGTDGTPTIHEEGFRKRLRRTRTVSCTGLSHDIFVVTELAKSLRMGKEPRADRGAGERQLPSP</sequence>